<evidence type="ECO:0000256" key="1">
    <source>
        <dbReference type="ARBA" id="ARBA00009091"/>
    </source>
</evidence>
<proteinExistence type="inferred from homology"/>
<dbReference type="InterPro" id="IPR024930">
    <property type="entry name" value="Skp_dom_sf"/>
</dbReference>
<accession>A0A937AAT7</accession>
<evidence type="ECO:0000256" key="4">
    <source>
        <dbReference type="SAM" id="Phobius"/>
    </source>
</evidence>
<keyword evidence="4" id="KW-1133">Transmembrane helix</keyword>
<dbReference type="GO" id="GO:0005829">
    <property type="term" value="C:cytosol"/>
    <property type="evidence" value="ECO:0007669"/>
    <property type="project" value="TreeGrafter"/>
</dbReference>
<dbReference type="AlphaFoldDB" id="A0A937AAT7"/>
<keyword evidence="4" id="KW-0812">Transmembrane</keyword>
<feature type="coiled-coil region" evidence="3">
    <location>
        <begin position="78"/>
        <end position="127"/>
    </location>
</feature>
<dbReference type="InterPro" id="IPR005632">
    <property type="entry name" value="Chaperone_Skp"/>
</dbReference>
<protein>
    <submittedName>
        <fullName evidence="5">OmpH family outer membrane protein</fullName>
    </submittedName>
</protein>
<dbReference type="EMBL" id="JAERQG010000005">
    <property type="protein sequence ID" value="MBL0767032.1"/>
    <property type="molecule type" value="Genomic_DNA"/>
</dbReference>
<organism evidence="5 6">
    <name type="scientific">Marivirga atlantica</name>
    <dbReference type="NCBI Taxonomy" id="1548457"/>
    <lineage>
        <taxon>Bacteria</taxon>
        <taxon>Pseudomonadati</taxon>
        <taxon>Bacteroidota</taxon>
        <taxon>Cytophagia</taxon>
        <taxon>Cytophagales</taxon>
        <taxon>Marivirgaceae</taxon>
        <taxon>Marivirga</taxon>
    </lineage>
</organism>
<dbReference type="GO" id="GO:0050821">
    <property type="term" value="P:protein stabilization"/>
    <property type="evidence" value="ECO:0007669"/>
    <property type="project" value="TreeGrafter"/>
</dbReference>
<keyword evidence="3" id="KW-0175">Coiled coil</keyword>
<dbReference type="GO" id="GO:0051082">
    <property type="term" value="F:unfolded protein binding"/>
    <property type="evidence" value="ECO:0007669"/>
    <property type="project" value="InterPro"/>
</dbReference>
<dbReference type="PANTHER" id="PTHR35089">
    <property type="entry name" value="CHAPERONE PROTEIN SKP"/>
    <property type="match status" value="1"/>
</dbReference>
<keyword evidence="6" id="KW-1185">Reference proteome</keyword>
<keyword evidence="4" id="KW-0472">Membrane</keyword>
<evidence type="ECO:0000313" key="6">
    <source>
        <dbReference type="Proteomes" id="UP000642920"/>
    </source>
</evidence>
<dbReference type="SUPFAM" id="SSF111384">
    <property type="entry name" value="OmpH-like"/>
    <property type="match status" value="1"/>
</dbReference>
<keyword evidence="2" id="KW-0732">Signal</keyword>
<evidence type="ECO:0000256" key="3">
    <source>
        <dbReference type="SAM" id="Coils"/>
    </source>
</evidence>
<sequence length="211" mass="23790">MKNLSVVLNVILVIAVAYLFYVQFSGGTEIKEIDSDGDMPVAFDEVSIAYVNSDSLLANYKLTEEIANKLAVKQSKFEKEYQNRAEGLQSEINDFQRTAANLTVAQGKALEENLMKKQQNLMRYQESLSTQLRQEEAKLNEDLYDRVSAFLKDYGKKHDLQLVLTYSRGSGVLYANEGLDISKQVIDGLNKEYESSKTGTTEKEESTETPD</sequence>
<gene>
    <name evidence="5" type="ORF">JKP34_17335</name>
</gene>
<evidence type="ECO:0000313" key="5">
    <source>
        <dbReference type="EMBL" id="MBL0767032.1"/>
    </source>
</evidence>
<name>A0A937AAT7_9BACT</name>
<dbReference type="Gene3D" id="3.30.910.20">
    <property type="entry name" value="Skp domain"/>
    <property type="match status" value="1"/>
</dbReference>
<evidence type="ECO:0000256" key="2">
    <source>
        <dbReference type="ARBA" id="ARBA00022729"/>
    </source>
</evidence>
<dbReference type="RefSeq" id="WP_201924274.1">
    <property type="nucleotide sequence ID" value="NZ_JAERQG010000005.1"/>
</dbReference>
<dbReference type="SMART" id="SM00935">
    <property type="entry name" value="OmpH"/>
    <property type="match status" value="1"/>
</dbReference>
<dbReference type="PANTHER" id="PTHR35089:SF1">
    <property type="entry name" value="CHAPERONE PROTEIN SKP"/>
    <property type="match status" value="1"/>
</dbReference>
<feature type="transmembrane region" description="Helical" evidence="4">
    <location>
        <begin position="6"/>
        <end position="24"/>
    </location>
</feature>
<dbReference type="Proteomes" id="UP000642920">
    <property type="component" value="Unassembled WGS sequence"/>
</dbReference>
<reference evidence="5" key="1">
    <citation type="submission" date="2021-01" db="EMBL/GenBank/DDBJ databases">
        <title>Marivirga sp. nov., isolated from intertidal surface sediments.</title>
        <authorList>
            <person name="Zhang M."/>
        </authorList>
    </citation>
    <scope>NUCLEOTIDE SEQUENCE</scope>
    <source>
        <strain evidence="5">SM1354</strain>
    </source>
</reference>
<comment type="caution">
    <text evidence="5">The sequence shown here is derived from an EMBL/GenBank/DDBJ whole genome shotgun (WGS) entry which is preliminary data.</text>
</comment>
<dbReference type="Pfam" id="PF03938">
    <property type="entry name" value="OmpH"/>
    <property type="match status" value="1"/>
</dbReference>
<comment type="similarity">
    <text evidence="1">Belongs to the Skp family.</text>
</comment>